<feature type="transmembrane region" description="Helical" evidence="1">
    <location>
        <begin position="33"/>
        <end position="52"/>
    </location>
</feature>
<evidence type="ECO:0000313" key="2">
    <source>
        <dbReference type="EMBL" id="OGN08635.1"/>
    </source>
</evidence>
<dbReference type="InterPro" id="IPR036465">
    <property type="entry name" value="vWFA_dom_sf"/>
</dbReference>
<evidence type="ECO:0000313" key="3">
    <source>
        <dbReference type="Proteomes" id="UP000177167"/>
    </source>
</evidence>
<dbReference type="AlphaFoldDB" id="A0A1F8F663"/>
<feature type="transmembrane region" description="Helical" evidence="1">
    <location>
        <begin position="86"/>
        <end position="104"/>
    </location>
</feature>
<dbReference type="SUPFAM" id="SSF53300">
    <property type="entry name" value="vWA-like"/>
    <property type="match status" value="1"/>
</dbReference>
<dbReference type="EMBL" id="MGJP01000058">
    <property type="protein sequence ID" value="OGN08635.1"/>
    <property type="molecule type" value="Genomic_DNA"/>
</dbReference>
<keyword evidence="1" id="KW-0472">Membrane</keyword>
<gene>
    <name evidence="2" type="ORF">A3J46_02955</name>
</gene>
<dbReference type="Gene3D" id="3.40.50.410">
    <property type="entry name" value="von Willebrand factor, type A domain"/>
    <property type="match status" value="1"/>
</dbReference>
<reference evidence="2 3" key="1">
    <citation type="journal article" date="2016" name="Nat. Commun.">
        <title>Thousands of microbial genomes shed light on interconnected biogeochemical processes in an aquifer system.</title>
        <authorList>
            <person name="Anantharaman K."/>
            <person name="Brown C.T."/>
            <person name="Hug L.A."/>
            <person name="Sharon I."/>
            <person name="Castelle C.J."/>
            <person name="Probst A.J."/>
            <person name="Thomas B.C."/>
            <person name="Singh A."/>
            <person name="Wilkins M.J."/>
            <person name="Karaoz U."/>
            <person name="Brodie E.L."/>
            <person name="Williams K.H."/>
            <person name="Hubbard S.S."/>
            <person name="Banfield J.F."/>
        </authorList>
    </citation>
    <scope>NUCLEOTIDE SEQUENCE [LARGE SCALE GENOMIC DNA]</scope>
</reference>
<name>A0A1F8F663_9BACT</name>
<organism evidence="2 3">
    <name type="scientific">Candidatus Yanofskybacteria bacterium RIFCSPHIGHO2_02_FULL_41_11</name>
    <dbReference type="NCBI Taxonomy" id="1802675"/>
    <lineage>
        <taxon>Bacteria</taxon>
        <taxon>Candidatus Yanofskyibacteriota</taxon>
    </lineage>
</organism>
<protein>
    <recommendedName>
        <fullName evidence="4">VWFA domain-containing protein</fullName>
    </recommendedName>
</protein>
<sequence length="386" mass="44093">MPDKVYGSLELIKSAILAFRDTDFSQVSYESPGLAFGAGLFLLVVFLYKVLWGRNKFRHYGSGHKIPAEFDESTLFRRLVYVFPKAILVAFVIFTLIVLANPYLPRTKIEKIVESRERIELLDVSSSKGWEFDNTGKSAGEIARQAHLKFLKLRRGQNDRVALWLFSQNAYKVEDFITDDDVYMMKVKNAPYVMVQKAHPALPENDSSNYYCDIVAPRNQVEIVEGEGATNLIVGLQAVIKYFDQESKRNVKGKSSLLIETDAAIEADPESEFKELKKRKIIPYIIFIKPNMMCENQFGRPDPVGVSEALKNRIRQYGGKVFDVEDRRSAERAYAEINKLETSPSKIVRHQFKVFIFQRPLAVAVMLALLSILFGTLFERLFGTYP</sequence>
<evidence type="ECO:0000256" key="1">
    <source>
        <dbReference type="SAM" id="Phobius"/>
    </source>
</evidence>
<dbReference type="Proteomes" id="UP000177167">
    <property type="component" value="Unassembled WGS sequence"/>
</dbReference>
<keyword evidence="1" id="KW-1133">Transmembrane helix</keyword>
<feature type="transmembrane region" description="Helical" evidence="1">
    <location>
        <begin position="361"/>
        <end position="382"/>
    </location>
</feature>
<evidence type="ECO:0008006" key="4">
    <source>
        <dbReference type="Google" id="ProtNLM"/>
    </source>
</evidence>
<keyword evidence="1" id="KW-0812">Transmembrane</keyword>
<accession>A0A1F8F663</accession>
<proteinExistence type="predicted"/>
<comment type="caution">
    <text evidence="2">The sequence shown here is derived from an EMBL/GenBank/DDBJ whole genome shotgun (WGS) entry which is preliminary data.</text>
</comment>